<comment type="caution">
    <text evidence="1">The sequence shown here is derived from an EMBL/GenBank/DDBJ whole genome shotgun (WGS) entry which is preliminary data.</text>
</comment>
<dbReference type="GO" id="GO:0047355">
    <property type="term" value="F:CDP-glycerol glycerophosphotransferase activity"/>
    <property type="evidence" value="ECO:0007669"/>
    <property type="project" value="InterPro"/>
</dbReference>
<dbReference type="AlphaFoldDB" id="A0A2W1NUM2"/>
<dbReference type="EMBL" id="QKSB01000001">
    <property type="protein sequence ID" value="PZE18468.1"/>
    <property type="molecule type" value="Genomic_DNA"/>
</dbReference>
<name>A0A2W1NUM2_9FLAO</name>
<dbReference type="InterPro" id="IPR043148">
    <property type="entry name" value="TagF_C"/>
</dbReference>
<proteinExistence type="predicted"/>
<protein>
    <submittedName>
        <fullName evidence="1">Uncharacterized protein</fullName>
    </submittedName>
</protein>
<gene>
    <name evidence="1" type="ORF">DNU06_01140</name>
</gene>
<dbReference type="Proteomes" id="UP000249248">
    <property type="component" value="Unassembled WGS sequence"/>
</dbReference>
<dbReference type="RefSeq" id="WP_111061368.1">
    <property type="nucleotide sequence ID" value="NZ_JBHUCU010000007.1"/>
</dbReference>
<keyword evidence="2" id="KW-1185">Reference proteome</keyword>
<dbReference type="OrthoDB" id="274536at2"/>
<dbReference type="GO" id="GO:0016020">
    <property type="term" value="C:membrane"/>
    <property type="evidence" value="ECO:0007669"/>
    <property type="project" value="InterPro"/>
</dbReference>
<evidence type="ECO:0000313" key="1">
    <source>
        <dbReference type="EMBL" id="PZE18468.1"/>
    </source>
</evidence>
<dbReference type="Pfam" id="PF04464">
    <property type="entry name" value="Glyphos_transf"/>
    <property type="match status" value="1"/>
</dbReference>
<evidence type="ECO:0000313" key="2">
    <source>
        <dbReference type="Proteomes" id="UP000249248"/>
    </source>
</evidence>
<sequence>MKYYMDGNVALTFDFSSNQYFSQNKSLHINMEWFELDIEQKNHLIITAFKDISSFYNQFDHLFLNLQEESGINIWFLEYFRLFQNYKNYKLKLAHIAQFLKDHPSGEILTTDTFLTHYFPAAKYHPAKKNTAKKRSLLKEFKTIFRNAIKYPTKKSHSKNILISSPQDFIHGFDKRFGALNNNSEILINRELFINHQVPSEISPRVIAHSDRLFFNSLFKFKLWNGLWVFKKSITNIKNTIGSATLTTDQQLLHHLFWQNQANFSLGFIRFQAFNNFFKKLKSKNILLSNENSPQQKVIQYAAKQNQHMVYAFQHGLIDEIHSAYMYGAYHNKPMLPDITFTWGLYFTELLINKGGYDKKQCLTVGKITPLKPPHFLNSKIDKKKEVIVYATQPQPDKTQMSIEIAAVLETFKQLSGHNYQLVLRPHPLEKSDTYFDQIAAQVNFHDFLIDRTSTLNAHFEIASALITSFSTVGLEFIPYYKPLLILNFTKNDRAGYIAEGVGINLENKTDLLAYFSAKSHPVIDKNKYNSYLKKYLLNTGEATIDRIEKALHGHH</sequence>
<organism evidence="1 2">
    <name type="scientific">Putridiphycobacter roseus</name>
    <dbReference type="NCBI Taxonomy" id="2219161"/>
    <lineage>
        <taxon>Bacteria</taxon>
        <taxon>Pseudomonadati</taxon>
        <taxon>Bacteroidota</taxon>
        <taxon>Flavobacteriia</taxon>
        <taxon>Flavobacteriales</taxon>
        <taxon>Crocinitomicaceae</taxon>
        <taxon>Putridiphycobacter</taxon>
    </lineage>
</organism>
<reference evidence="1 2" key="1">
    <citation type="submission" date="2018-06" db="EMBL/GenBank/DDBJ databases">
        <title>The draft genome sequence of Crocinitomix sp. SM1701.</title>
        <authorList>
            <person name="Zhang X."/>
        </authorList>
    </citation>
    <scope>NUCLEOTIDE SEQUENCE [LARGE SCALE GENOMIC DNA]</scope>
    <source>
        <strain evidence="1 2">SM1701</strain>
    </source>
</reference>
<accession>A0A2W1NUM2</accession>
<dbReference type="InterPro" id="IPR007554">
    <property type="entry name" value="Glycerophosphate_synth"/>
</dbReference>
<dbReference type="Gene3D" id="3.40.50.12580">
    <property type="match status" value="1"/>
</dbReference>